<evidence type="ECO:0000256" key="7">
    <source>
        <dbReference type="ARBA" id="ARBA00023077"/>
    </source>
</evidence>
<sequence>MAVPACPAQADAPDDAPAAHVYDFRIEAQSMQAALNRFSEQSGVRILFAYDAAKGLRSRRLRGRKTPRAALETLIAGTGLRLVSLRGNVAVLRLDTPDTSGTNGDGANDNANAALADAHTPLSVAMPPPEPILVTGRRLSSPATAIGEGHVSQTSAVTRRALLSAPPGISGLKMLEYLPGFNVQTDGALGLYEFGNSVQTRAFNLDQIGFVVDGIPLGRSDAFGGSPVFRYVDNENLAQVEASTGAGDLANPSYASLGPMVVYSSIVPDATPGLMMAQSFGSDELARTFLRVESGRVGPFRAYLSRTRLNSDLWRGAGSVDREHWEGQLRTDLGGGSWARFKFVSNRFFDYDSPSLTRAQYESDEADLGGKTGRARGYIGFVPVLAESVAGVPYSNAGYAYYYGNAINARDDRLYGATLHLARREDAASFLETTLYAEDKNGYGVSPDTYANSLVYYDQQAAAGLAVTAPRGLQYGYSGVWGRRRGAVVKAALELGAHRLDAGAWHESDRYARQQYRLNRADGAPDGAVLDDEVVYYRRDYHSRRTVTQFWLRDRWTPGDGPLTIEAGFKGLLADYAFSGYRDYADYALADGTPGWGPQKAHAHYADGFQPSAGLVWRFDEERTQLFASYAQTMAFPKGMDTLASTAFQSSSAFATMPRAERARNAELGLRTVQPRFYATGAVYLTRFTNLIAPISAAAPGGDGTLETQYANVGAVNARGVELTASVKPAALRDIAYFNANLTFSDARFADDMPDGTKIAGKRLPDSARWIVTGSATLEPTPWLLGNISAKYTSRRYADYINTQSVRGQLVVSAYVELGREEGLGPLRTARLRINVDNLFDTDALSFIYQTVNEEASYRPLSPRTVQVTLTGAF</sequence>
<reference evidence="12" key="1">
    <citation type="submission" date="2022-03" db="EMBL/GenBank/DDBJ databases">
        <title>Identification of a novel bacterium isolated from mangrove sediments.</title>
        <authorList>
            <person name="Pan X."/>
        </authorList>
    </citation>
    <scope>NUCLEOTIDE SEQUENCE</scope>
    <source>
        <strain evidence="12">B1949</strain>
    </source>
</reference>
<evidence type="ECO:0000256" key="2">
    <source>
        <dbReference type="ARBA" id="ARBA00022448"/>
    </source>
</evidence>
<evidence type="ECO:0000313" key="13">
    <source>
        <dbReference type="Proteomes" id="UP001162881"/>
    </source>
</evidence>
<evidence type="ECO:0000256" key="5">
    <source>
        <dbReference type="ARBA" id="ARBA00022692"/>
    </source>
</evidence>
<keyword evidence="12" id="KW-0675">Receptor</keyword>
<dbReference type="PANTHER" id="PTHR30442">
    <property type="entry name" value="IRON III DICITRATE TRANSPORT PROTEIN FECA"/>
    <property type="match status" value="1"/>
</dbReference>
<dbReference type="InterPro" id="IPR000531">
    <property type="entry name" value="Beta-barrel_TonB"/>
</dbReference>
<dbReference type="SUPFAM" id="SSF56935">
    <property type="entry name" value="Porins"/>
    <property type="match status" value="1"/>
</dbReference>
<dbReference type="Gene3D" id="2.40.170.20">
    <property type="entry name" value="TonB-dependent receptor, beta-barrel domain"/>
    <property type="match status" value="1"/>
</dbReference>
<proteinExistence type="inferred from homology"/>
<dbReference type="InterPro" id="IPR036942">
    <property type="entry name" value="Beta-barrel_TonB_sf"/>
</dbReference>
<comment type="caution">
    <text evidence="12">The sequence shown here is derived from an EMBL/GenBank/DDBJ whole genome shotgun (WGS) entry which is preliminary data.</text>
</comment>
<evidence type="ECO:0000256" key="10">
    <source>
        <dbReference type="RuleBase" id="RU003357"/>
    </source>
</evidence>
<evidence type="ECO:0000256" key="3">
    <source>
        <dbReference type="ARBA" id="ARBA00022452"/>
    </source>
</evidence>
<dbReference type="Pfam" id="PF00593">
    <property type="entry name" value="TonB_dep_Rec_b-barrel"/>
    <property type="match status" value="1"/>
</dbReference>
<name>A0ABT0BDX8_9SPHN</name>
<evidence type="ECO:0000313" key="12">
    <source>
        <dbReference type="EMBL" id="MCJ2182999.1"/>
    </source>
</evidence>
<keyword evidence="4" id="KW-0406">Ion transport</keyword>
<gene>
    <name evidence="12" type="ORF">MTR62_09875</name>
</gene>
<evidence type="ECO:0000256" key="6">
    <source>
        <dbReference type="ARBA" id="ARBA00023004"/>
    </source>
</evidence>
<evidence type="ECO:0000256" key="9">
    <source>
        <dbReference type="ARBA" id="ARBA00023237"/>
    </source>
</evidence>
<dbReference type="Proteomes" id="UP001162881">
    <property type="component" value="Unassembled WGS sequence"/>
</dbReference>
<keyword evidence="8 10" id="KW-0472">Membrane</keyword>
<keyword evidence="3" id="KW-1134">Transmembrane beta strand</keyword>
<evidence type="ECO:0000256" key="8">
    <source>
        <dbReference type="ARBA" id="ARBA00023136"/>
    </source>
</evidence>
<organism evidence="12 13">
    <name type="scientific">Novosphingobium organovorum</name>
    <dbReference type="NCBI Taxonomy" id="2930092"/>
    <lineage>
        <taxon>Bacteria</taxon>
        <taxon>Pseudomonadati</taxon>
        <taxon>Pseudomonadota</taxon>
        <taxon>Alphaproteobacteria</taxon>
        <taxon>Sphingomonadales</taxon>
        <taxon>Sphingomonadaceae</taxon>
        <taxon>Novosphingobium</taxon>
    </lineage>
</organism>
<evidence type="ECO:0000256" key="4">
    <source>
        <dbReference type="ARBA" id="ARBA00022496"/>
    </source>
</evidence>
<keyword evidence="9" id="KW-0998">Cell outer membrane</keyword>
<dbReference type="Gene3D" id="2.170.130.10">
    <property type="entry name" value="TonB-dependent receptor, plug domain"/>
    <property type="match status" value="1"/>
</dbReference>
<dbReference type="InterPro" id="IPR012910">
    <property type="entry name" value="Plug_dom"/>
</dbReference>
<comment type="similarity">
    <text evidence="10">Belongs to the TonB-dependent receptor family.</text>
</comment>
<keyword evidence="4" id="KW-0410">Iron transport</keyword>
<dbReference type="InterPro" id="IPR011662">
    <property type="entry name" value="Secretin/TonB_short_N"/>
</dbReference>
<dbReference type="Gene3D" id="3.55.50.30">
    <property type="match status" value="1"/>
</dbReference>
<dbReference type="Pfam" id="PF07715">
    <property type="entry name" value="Plug"/>
    <property type="match status" value="1"/>
</dbReference>
<keyword evidence="5" id="KW-0812">Transmembrane</keyword>
<keyword evidence="6" id="KW-0408">Iron</keyword>
<dbReference type="SMART" id="SM00965">
    <property type="entry name" value="STN"/>
    <property type="match status" value="1"/>
</dbReference>
<protein>
    <submittedName>
        <fullName evidence="12">TonB-dependent receptor</fullName>
    </submittedName>
</protein>
<evidence type="ECO:0000256" key="1">
    <source>
        <dbReference type="ARBA" id="ARBA00004571"/>
    </source>
</evidence>
<dbReference type="InterPro" id="IPR037066">
    <property type="entry name" value="Plug_dom_sf"/>
</dbReference>
<keyword evidence="13" id="KW-1185">Reference proteome</keyword>
<accession>A0ABT0BDX8</accession>
<keyword evidence="2" id="KW-0813">Transport</keyword>
<feature type="domain" description="Secretin/TonB short N-terminal" evidence="11">
    <location>
        <begin position="46"/>
        <end position="95"/>
    </location>
</feature>
<keyword evidence="7 10" id="KW-0798">TonB box</keyword>
<comment type="subcellular location">
    <subcellularLocation>
        <location evidence="1">Cell outer membrane</location>
        <topology evidence="1">Multi-pass membrane protein</topology>
    </subcellularLocation>
</comment>
<dbReference type="EMBL" id="JALHLF010000032">
    <property type="protein sequence ID" value="MCJ2182999.1"/>
    <property type="molecule type" value="Genomic_DNA"/>
</dbReference>
<dbReference type="InterPro" id="IPR039426">
    <property type="entry name" value="TonB-dep_rcpt-like"/>
</dbReference>
<evidence type="ECO:0000259" key="11">
    <source>
        <dbReference type="SMART" id="SM00965"/>
    </source>
</evidence>
<dbReference type="PANTHER" id="PTHR30442:SF0">
    <property type="entry name" value="FE(3+) DICITRATE TRANSPORT PROTEIN FECA"/>
    <property type="match status" value="1"/>
</dbReference>